<dbReference type="AlphaFoldDB" id="A0A134B7D4"/>
<organism evidence="1 2">
    <name type="scientific">Porphyromonas somerae</name>
    <dbReference type="NCBI Taxonomy" id="322095"/>
    <lineage>
        <taxon>Bacteria</taxon>
        <taxon>Pseudomonadati</taxon>
        <taxon>Bacteroidota</taxon>
        <taxon>Bacteroidia</taxon>
        <taxon>Bacteroidales</taxon>
        <taxon>Porphyromonadaceae</taxon>
        <taxon>Porphyromonas</taxon>
    </lineage>
</organism>
<proteinExistence type="predicted"/>
<evidence type="ECO:0000313" key="1">
    <source>
        <dbReference type="EMBL" id="KXB75844.1"/>
    </source>
</evidence>
<name>A0A134B7D4_9PORP</name>
<evidence type="ECO:0008006" key="3">
    <source>
        <dbReference type="Google" id="ProtNLM"/>
    </source>
</evidence>
<comment type="caution">
    <text evidence="1">The sequence shown here is derived from an EMBL/GenBank/DDBJ whole genome shotgun (WGS) entry which is preliminary data.</text>
</comment>
<dbReference type="EMBL" id="LSDK01000084">
    <property type="protein sequence ID" value="KXB75844.1"/>
    <property type="molecule type" value="Genomic_DNA"/>
</dbReference>
<dbReference type="OrthoDB" id="1228719at2"/>
<gene>
    <name evidence="1" type="ORF">HMPREF3185_01284</name>
</gene>
<keyword evidence="2" id="KW-1185">Reference proteome</keyword>
<dbReference type="PATRIC" id="fig|322095.3.peg.1269"/>
<dbReference type="RefSeq" id="WP_060935550.1">
    <property type="nucleotide sequence ID" value="NZ_KQ960447.1"/>
</dbReference>
<reference evidence="2" key="1">
    <citation type="submission" date="2016-01" db="EMBL/GenBank/DDBJ databases">
        <authorList>
            <person name="Mitreva M."/>
            <person name="Pepin K.H."/>
            <person name="Mihindukulasuriya K.A."/>
            <person name="Fulton R."/>
            <person name="Fronick C."/>
            <person name="O'Laughlin M."/>
            <person name="Miner T."/>
            <person name="Herter B."/>
            <person name="Rosa B.A."/>
            <person name="Cordes M."/>
            <person name="Tomlinson C."/>
            <person name="Wollam A."/>
            <person name="Palsikar V.B."/>
            <person name="Mardis E.R."/>
            <person name="Wilson R.K."/>
        </authorList>
    </citation>
    <scope>NUCLEOTIDE SEQUENCE [LARGE SCALE GENOMIC DNA]</scope>
    <source>
        <strain evidence="2">KA00683</strain>
    </source>
</reference>
<evidence type="ECO:0000313" key="2">
    <source>
        <dbReference type="Proteomes" id="UP000070224"/>
    </source>
</evidence>
<sequence length="301" mass="33216">MALQTQVWLKTLQENFFPDDSFVAKSEDDSQYVSHKTVHVPNAGKPSGVKVNRTTKPASISERTDNELTYDIDELTTDPVHISNADTVELSYDKRVSILQNDKSELQRVASELILHRWAKGADAASPILTDGDARAAHTAQGTGQRRKMTDKVVHQIAMRMDKQDLPATGRYLILDTDMYGDLLDSLTEANRFAFLASADVAKGTVGRLYGIDIFTRSTVLRMKSNGNIITEPTGGEATEVGAGFAWQQSCVSRAIGEAHMFSSLDNPSYYGDIYSFLMRVGGSHRRYDKKGVFLVAEGNV</sequence>
<dbReference type="STRING" id="322095.HMPREF3185_01284"/>
<protein>
    <recommendedName>
        <fullName evidence="3">Phage capsid family protein</fullName>
    </recommendedName>
</protein>
<accession>A0A134B7D4</accession>
<dbReference type="Proteomes" id="UP000070224">
    <property type="component" value="Unassembled WGS sequence"/>
</dbReference>